<evidence type="ECO:0000313" key="9">
    <source>
        <dbReference type="EMBL" id="PMD24968.1"/>
    </source>
</evidence>
<evidence type="ECO:0000256" key="7">
    <source>
        <dbReference type="SAM" id="Phobius"/>
    </source>
</evidence>
<evidence type="ECO:0000313" key="10">
    <source>
        <dbReference type="Proteomes" id="UP000235672"/>
    </source>
</evidence>
<dbReference type="EMBL" id="KZ613471">
    <property type="protein sequence ID" value="PMD24968.1"/>
    <property type="molecule type" value="Genomic_DNA"/>
</dbReference>
<accession>A0A2J6QFE7</accession>
<keyword evidence="10" id="KW-1185">Reference proteome</keyword>
<evidence type="ECO:0000259" key="8">
    <source>
        <dbReference type="Pfam" id="PF20684"/>
    </source>
</evidence>
<feature type="region of interest" description="Disordered" evidence="6">
    <location>
        <begin position="335"/>
        <end position="361"/>
    </location>
</feature>
<feature type="domain" description="Rhodopsin" evidence="8">
    <location>
        <begin position="10"/>
        <end position="251"/>
    </location>
</feature>
<evidence type="ECO:0000256" key="6">
    <source>
        <dbReference type="SAM" id="MobiDB-lite"/>
    </source>
</evidence>
<dbReference type="Proteomes" id="UP000235672">
    <property type="component" value="Unassembled WGS sequence"/>
</dbReference>
<protein>
    <recommendedName>
        <fullName evidence="8">Rhodopsin domain-containing protein</fullName>
    </recommendedName>
</protein>
<feature type="transmembrane region" description="Helical" evidence="7">
    <location>
        <begin position="104"/>
        <end position="125"/>
    </location>
</feature>
<name>A0A2J6QFE7_9HELO</name>
<dbReference type="Pfam" id="PF20684">
    <property type="entry name" value="Fung_rhodopsin"/>
    <property type="match status" value="1"/>
</dbReference>
<dbReference type="GO" id="GO:0016020">
    <property type="term" value="C:membrane"/>
    <property type="evidence" value="ECO:0007669"/>
    <property type="project" value="UniProtKB-SubCell"/>
</dbReference>
<dbReference type="InterPro" id="IPR052337">
    <property type="entry name" value="SAT4-like"/>
</dbReference>
<comment type="similarity">
    <text evidence="5">Belongs to the SAT4 family.</text>
</comment>
<reference evidence="9 10" key="1">
    <citation type="submission" date="2016-05" db="EMBL/GenBank/DDBJ databases">
        <title>A degradative enzymes factory behind the ericoid mycorrhizal symbiosis.</title>
        <authorList>
            <consortium name="DOE Joint Genome Institute"/>
            <person name="Martino E."/>
            <person name="Morin E."/>
            <person name="Grelet G."/>
            <person name="Kuo A."/>
            <person name="Kohler A."/>
            <person name="Daghino S."/>
            <person name="Barry K."/>
            <person name="Choi C."/>
            <person name="Cichocki N."/>
            <person name="Clum A."/>
            <person name="Copeland A."/>
            <person name="Hainaut M."/>
            <person name="Haridas S."/>
            <person name="Labutti K."/>
            <person name="Lindquist E."/>
            <person name="Lipzen A."/>
            <person name="Khouja H.-R."/>
            <person name="Murat C."/>
            <person name="Ohm R."/>
            <person name="Olson A."/>
            <person name="Spatafora J."/>
            <person name="Veneault-Fourrey C."/>
            <person name="Henrissat B."/>
            <person name="Grigoriev I."/>
            <person name="Martin F."/>
            <person name="Perotto S."/>
        </authorList>
    </citation>
    <scope>NUCLEOTIDE SEQUENCE [LARGE SCALE GENOMIC DNA]</scope>
    <source>
        <strain evidence="9 10">UAMH 7357</strain>
    </source>
</reference>
<feature type="transmembrane region" description="Helical" evidence="7">
    <location>
        <begin position="155"/>
        <end position="177"/>
    </location>
</feature>
<evidence type="ECO:0000256" key="5">
    <source>
        <dbReference type="ARBA" id="ARBA00038359"/>
    </source>
</evidence>
<dbReference type="OrthoDB" id="3936451at2759"/>
<dbReference type="InterPro" id="IPR049326">
    <property type="entry name" value="Rhodopsin_dom_fungi"/>
</dbReference>
<evidence type="ECO:0000256" key="4">
    <source>
        <dbReference type="ARBA" id="ARBA00023136"/>
    </source>
</evidence>
<evidence type="ECO:0000256" key="3">
    <source>
        <dbReference type="ARBA" id="ARBA00022989"/>
    </source>
</evidence>
<feature type="region of interest" description="Disordered" evidence="6">
    <location>
        <begin position="262"/>
        <end position="310"/>
    </location>
</feature>
<feature type="transmembrane region" description="Helical" evidence="7">
    <location>
        <begin position="27"/>
        <end position="49"/>
    </location>
</feature>
<keyword evidence="4 7" id="KW-0472">Membrane</keyword>
<gene>
    <name evidence="9" type="ORF">NA56DRAFT_565697</name>
</gene>
<keyword evidence="3 7" id="KW-1133">Transmembrane helix</keyword>
<evidence type="ECO:0000256" key="2">
    <source>
        <dbReference type="ARBA" id="ARBA00022692"/>
    </source>
</evidence>
<comment type="subcellular location">
    <subcellularLocation>
        <location evidence="1">Membrane</location>
        <topology evidence="1">Multi-pass membrane protein</topology>
    </subcellularLocation>
</comment>
<organism evidence="9 10">
    <name type="scientific">Hyaloscypha hepaticicola</name>
    <dbReference type="NCBI Taxonomy" id="2082293"/>
    <lineage>
        <taxon>Eukaryota</taxon>
        <taxon>Fungi</taxon>
        <taxon>Dikarya</taxon>
        <taxon>Ascomycota</taxon>
        <taxon>Pezizomycotina</taxon>
        <taxon>Leotiomycetes</taxon>
        <taxon>Helotiales</taxon>
        <taxon>Hyaloscyphaceae</taxon>
        <taxon>Hyaloscypha</taxon>
    </lineage>
</organism>
<keyword evidence="2 7" id="KW-0812">Transmembrane</keyword>
<proteinExistence type="inferred from homology"/>
<dbReference type="PANTHER" id="PTHR33048:SF96">
    <property type="entry name" value="INTEGRAL MEMBRANE PROTEIN"/>
    <property type="match status" value="1"/>
</dbReference>
<feature type="transmembrane region" description="Helical" evidence="7">
    <location>
        <begin position="227"/>
        <end position="250"/>
    </location>
</feature>
<dbReference type="PANTHER" id="PTHR33048">
    <property type="entry name" value="PTH11-LIKE INTEGRAL MEMBRANE PROTEIN (AFU_ORTHOLOGUE AFUA_5G11245)"/>
    <property type="match status" value="1"/>
</dbReference>
<sequence>LGLAYIFVSLRVYVKTFLTKSWGADDYLLLISLVFFTTYCACSLSGIHYGTGRHVEDIPIANIARALYFWWLCELFYTVTTVCIRLSIAVFLLRICIKPGQRWLIYGTMTMIISFSIFYFFLVLFQCSPVSFFWNQYKGEKGGCIDPAAVPDASIAHSVVSFTADWILGLLPVALLWHLKMDTRTKVSVAGLLSLGLLAGIATMIRIPYIKVLAITDDFLFATTDVAIWSTVEPGLGLIAAGGATLRPLFRSFYNLSTNRRSTTHPYLPSHPRSKVPSHKSSPSSSNDNQSIMLRNDIDHPRGNVTSIRSPFGDSFEVMGEDGGIRIKRTVEVSRVVDSDGEEDGVGGKGSPLGWSERDLV</sequence>
<feature type="non-terminal residue" evidence="9">
    <location>
        <position position="1"/>
    </location>
</feature>
<feature type="transmembrane region" description="Helical" evidence="7">
    <location>
        <begin position="69"/>
        <end position="92"/>
    </location>
</feature>
<dbReference type="AlphaFoldDB" id="A0A2J6QFE7"/>
<evidence type="ECO:0000256" key="1">
    <source>
        <dbReference type="ARBA" id="ARBA00004141"/>
    </source>
</evidence>
<feature type="transmembrane region" description="Helical" evidence="7">
    <location>
        <begin position="189"/>
        <end position="207"/>
    </location>
</feature>